<dbReference type="InterPro" id="IPR000424">
    <property type="entry name" value="Primosome_PriB/ssb"/>
</dbReference>
<gene>
    <name evidence="4" type="primary">ssb</name>
    <name evidence="4" type="ORF">SAMEA4412665_01639</name>
</gene>
<dbReference type="AlphaFoldDB" id="A0A239WU93"/>
<dbReference type="Proteomes" id="UP000215332">
    <property type="component" value="Chromosome 1"/>
</dbReference>
<accession>A0A239WU93</accession>
<dbReference type="CDD" id="cd04496">
    <property type="entry name" value="SSB_OBF"/>
    <property type="match status" value="1"/>
</dbReference>
<dbReference type="GO" id="GO:0003697">
    <property type="term" value="F:single-stranded DNA binding"/>
    <property type="evidence" value="ECO:0007669"/>
    <property type="project" value="InterPro"/>
</dbReference>
<dbReference type="RefSeq" id="WP_065860511.1">
    <property type="nucleotide sequence ID" value="NZ_JAWMSE010000007.1"/>
</dbReference>
<evidence type="ECO:0000256" key="2">
    <source>
        <dbReference type="PROSITE-ProRule" id="PRU00252"/>
    </source>
</evidence>
<dbReference type="Gene3D" id="2.40.50.140">
    <property type="entry name" value="Nucleic acid-binding proteins"/>
    <property type="match status" value="1"/>
</dbReference>
<evidence type="ECO:0000313" key="5">
    <source>
        <dbReference type="Proteomes" id="UP000215332"/>
    </source>
</evidence>
<evidence type="ECO:0000256" key="1">
    <source>
        <dbReference type="ARBA" id="ARBA00023125"/>
    </source>
</evidence>
<evidence type="ECO:0000313" key="4">
    <source>
        <dbReference type="EMBL" id="SNV38125.1"/>
    </source>
</evidence>
<keyword evidence="1 2" id="KW-0238">DNA-binding</keyword>
<organism evidence="4 5">
    <name type="scientific">Cutibacterium granulosum</name>
    <dbReference type="NCBI Taxonomy" id="33011"/>
    <lineage>
        <taxon>Bacteria</taxon>
        <taxon>Bacillati</taxon>
        <taxon>Actinomycetota</taxon>
        <taxon>Actinomycetes</taxon>
        <taxon>Propionibacteriales</taxon>
        <taxon>Propionibacteriaceae</taxon>
        <taxon>Cutibacterium</taxon>
    </lineage>
</organism>
<sequence length="161" mass="17306">MDANVSFSGNLGTDVDYVEGRGWCAARFRVAHTPRRLVDGTWVDGNTTWLTVRTSGRLARNCRDSLVKGDPIIVSGRLRTKVWRDSDDKEHESLAIVASSVGHDLARGCSEFRRVTRDGSSSASDVARTATDGTDGGITMLDSARTGEQEMAPSSLMAAAS</sequence>
<dbReference type="Pfam" id="PF00436">
    <property type="entry name" value="SSB"/>
    <property type="match status" value="1"/>
</dbReference>
<dbReference type="InterPro" id="IPR012340">
    <property type="entry name" value="NA-bd_OB-fold"/>
</dbReference>
<dbReference type="PROSITE" id="PS50935">
    <property type="entry name" value="SSB"/>
    <property type="match status" value="1"/>
</dbReference>
<dbReference type="KEGG" id="cgrn:4412665_01639"/>
<dbReference type="eggNOG" id="COG0629">
    <property type="taxonomic scope" value="Bacteria"/>
</dbReference>
<dbReference type="SUPFAM" id="SSF50249">
    <property type="entry name" value="Nucleic acid-binding proteins"/>
    <property type="match status" value="1"/>
</dbReference>
<proteinExistence type="predicted"/>
<protein>
    <submittedName>
        <fullName evidence="4">Helix-destabilizing protein</fullName>
    </submittedName>
</protein>
<dbReference type="EMBL" id="LT906441">
    <property type="protein sequence ID" value="SNV38125.1"/>
    <property type="molecule type" value="Genomic_DNA"/>
</dbReference>
<evidence type="ECO:0000256" key="3">
    <source>
        <dbReference type="SAM" id="MobiDB-lite"/>
    </source>
</evidence>
<feature type="region of interest" description="Disordered" evidence="3">
    <location>
        <begin position="120"/>
        <end position="161"/>
    </location>
</feature>
<name>A0A239WU93_9ACTN</name>
<reference evidence="4 5" key="1">
    <citation type="submission" date="2017-06" db="EMBL/GenBank/DDBJ databases">
        <authorList>
            <consortium name="Pathogen Informatics"/>
        </authorList>
    </citation>
    <scope>NUCLEOTIDE SEQUENCE [LARGE SCALE GENOMIC DNA]</scope>
    <source>
        <strain evidence="4 5">NCTC11865</strain>
    </source>
</reference>